<dbReference type="Pfam" id="PF02086">
    <property type="entry name" value="MethyltransfD12"/>
    <property type="match status" value="2"/>
</dbReference>
<gene>
    <name evidence="6" type="ORF">H8E29_01775</name>
</gene>
<accession>A0A8J6NER9</accession>
<dbReference type="GO" id="GO:0009007">
    <property type="term" value="F:site-specific DNA-methyltransferase (adenine-specific) activity"/>
    <property type="evidence" value="ECO:0007669"/>
    <property type="project" value="UniProtKB-EC"/>
</dbReference>
<evidence type="ECO:0000256" key="4">
    <source>
        <dbReference type="ARBA" id="ARBA00022691"/>
    </source>
</evidence>
<dbReference type="EMBL" id="JACNJN010000035">
    <property type="protein sequence ID" value="MBC8333968.1"/>
    <property type="molecule type" value="Genomic_DNA"/>
</dbReference>
<dbReference type="GO" id="GO:0043565">
    <property type="term" value="F:sequence-specific DNA binding"/>
    <property type="evidence" value="ECO:0007669"/>
    <property type="project" value="TreeGrafter"/>
</dbReference>
<dbReference type="InterPro" id="IPR012327">
    <property type="entry name" value="MeTrfase_D12"/>
</dbReference>
<organism evidence="6 7">
    <name type="scientific">Candidatus Desulfolinea nitratireducens</name>
    <dbReference type="NCBI Taxonomy" id="2841698"/>
    <lineage>
        <taxon>Bacteria</taxon>
        <taxon>Bacillati</taxon>
        <taxon>Chloroflexota</taxon>
        <taxon>Anaerolineae</taxon>
        <taxon>Anaerolineales</taxon>
        <taxon>Anaerolineales incertae sedis</taxon>
        <taxon>Candidatus Desulfolinea</taxon>
    </lineage>
</organism>
<name>A0A8J6NER9_9CHLR</name>
<dbReference type="PANTHER" id="PTHR30481">
    <property type="entry name" value="DNA ADENINE METHYLASE"/>
    <property type="match status" value="1"/>
</dbReference>
<dbReference type="InterPro" id="IPR002052">
    <property type="entry name" value="DNA_methylase_N6_adenine_CS"/>
</dbReference>
<comment type="catalytic activity">
    <reaction evidence="5">
        <text>a 2'-deoxyadenosine in DNA + S-adenosyl-L-methionine = an N(6)-methyl-2'-deoxyadenosine in DNA + S-adenosyl-L-homocysteine + H(+)</text>
        <dbReference type="Rhea" id="RHEA:15197"/>
        <dbReference type="Rhea" id="RHEA-COMP:12418"/>
        <dbReference type="Rhea" id="RHEA-COMP:12419"/>
        <dbReference type="ChEBI" id="CHEBI:15378"/>
        <dbReference type="ChEBI" id="CHEBI:57856"/>
        <dbReference type="ChEBI" id="CHEBI:59789"/>
        <dbReference type="ChEBI" id="CHEBI:90615"/>
        <dbReference type="ChEBI" id="CHEBI:90616"/>
        <dbReference type="EC" id="2.1.1.72"/>
    </reaction>
</comment>
<evidence type="ECO:0000256" key="1">
    <source>
        <dbReference type="ARBA" id="ARBA00011900"/>
    </source>
</evidence>
<proteinExistence type="predicted"/>
<evidence type="ECO:0000256" key="5">
    <source>
        <dbReference type="ARBA" id="ARBA00047942"/>
    </source>
</evidence>
<reference evidence="6 7" key="1">
    <citation type="submission" date="2020-08" db="EMBL/GenBank/DDBJ databases">
        <title>Bridging the membrane lipid divide: bacteria of the FCB group superphylum have the potential to synthesize archaeal ether lipids.</title>
        <authorList>
            <person name="Villanueva L."/>
            <person name="Von Meijenfeldt F.A.B."/>
            <person name="Westbye A.B."/>
            <person name="Yadav S."/>
            <person name="Hopmans E.C."/>
            <person name="Dutilh B.E."/>
            <person name="Sinninghe Damste J.S."/>
        </authorList>
    </citation>
    <scope>NUCLEOTIDE SEQUENCE [LARGE SCALE GENOMIC DNA]</scope>
    <source>
        <strain evidence="6">NIOZ-UU36</strain>
    </source>
</reference>
<dbReference type="GO" id="GO:0009307">
    <property type="term" value="P:DNA restriction-modification system"/>
    <property type="evidence" value="ECO:0007669"/>
    <property type="project" value="InterPro"/>
</dbReference>
<dbReference type="GO" id="GO:0032259">
    <property type="term" value="P:methylation"/>
    <property type="evidence" value="ECO:0007669"/>
    <property type="project" value="UniProtKB-KW"/>
</dbReference>
<dbReference type="PROSITE" id="PS00092">
    <property type="entry name" value="N6_MTASE"/>
    <property type="match status" value="1"/>
</dbReference>
<dbReference type="SUPFAM" id="SSF53335">
    <property type="entry name" value="S-adenosyl-L-methionine-dependent methyltransferases"/>
    <property type="match status" value="1"/>
</dbReference>
<evidence type="ECO:0000256" key="2">
    <source>
        <dbReference type="ARBA" id="ARBA00022603"/>
    </source>
</evidence>
<dbReference type="GO" id="GO:0006298">
    <property type="term" value="P:mismatch repair"/>
    <property type="evidence" value="ECO:0007669"/>
    <property type="project" value="TreeGrafter"/>
</dbReference>
<evidence type="ECO:0000313" key="7">
    <source>
        <dbReference type="Proteomes" id="UP000614469"/>
    </source>
</evidence>
<dbReference type="GO" id="GO:1904047">
    <property type="term" value="F:S-adenosyl-L-methionine binding"/>
    <property type="evidence" value="ECO:0007669"/>
    <property type="project" value="TreeGrafter"/>
</dbReference>
<dbReference type="AlphaFoldDB" id="A0A8J6NER9"/>
<evidence type="ECO:0000313" key="6">
    <source>
        <dbReference type="EMBL" id="MBC8333968.1"/>
    </source>
</evidence>
<keyword evidence="4" id="KW-0949">S-adenosyl-L-methionine</keyword>
<dbReference type="PANTHER" id="PTHR30481:SF3">
    <property type="entry name" value="DNA ADENINE METHYLASE"/>
    <property type="match status" value="1"/>
</dbReference>
<keyword evidence="3" id="KW-0808">Transferase</keyword>
<keyword evidence="2 6" id="KW-0489">Methyltransferase</keyword>
<sequence length="384" mass="45194">MAETIKAIVKWPGGKISEAEKILPILPRYKGRFIDPFVGGGSIYFASQAQNAAINDRSEELIALYIYIQQGEKKFFQTIHRLDDIRRSLCNMIEGDTDDFLAWFNSYILGNISKEELNTQVKSWVKNHESKLSEFTFEQIETSVFYNEIFKNLTRKLFRMQKLSEENGGLKDTDIIDNFETAFHSAFYMYVRHLYNYASDLELSHSLTIATFYYIREFCYSSMFRYNNDGIFNVPYGGMAYNSKNFFSKISRLQKPIYQEYLRHTEIHNRDFSEFFKVISPNVDDFIFLDPPYDSDFSTYDGNSFDKEDHERLASFMTKTKSNFMMVIKNTDFIMNLYSNIPGVKTQIFDKKYMVSFQNRNEKRAKHLIITNYSIPKPTAPQLF</sequence>
<comment type="caution">
    <text evidence="6">The sequence shown here is derived from an EMBL/GenBank/DDBJ whole genome shotgun (WGS) entry which is preliminary data.</text>
</comment>
<dbReference type="InterPro" id="IPR029063">
    <property type="entry name" value="SAM-dependent_MTases_sf"/>
</dbReference>
<protein>
    <recommendedName>
        <fullName evidence="1">site-specific DNA-methyltransferase (adenine-specific)</fullName>
        <ecNumber evidence="1">2.1.1.72</ecNumber>
    </recommendedName>
</protein>
<dbReference type="PRINTS" id="PR00505">
    <property type="entry name" value="D12N6MTFRASE"/>
</dbReference>
<evidence type="ECO:0000256" key="3">
    <source>
        <dbReference type="ARBA" id="ARBA00022679"/>
    </source>
</evidence>
<dbReference type="Proteomes" id="UP000614469">
    <property type="component" value="Unassembled WGS sequence"/>
</dbReference>
<dbReference type="Gene3D" id="3.40.50.150">
    <property type="entry name" value="Vaccinia Virus protein VP39"/>
    <property type="match status" value="2"/>
</dbReference>
<dbReference type="EC" id="2.1.1.72" evidence="1"/>